<sequence>SANKLMDHNPRRGNTVPRKQHASPAFQPPLPPVEAAGSAGGQPMAELLLQQPAQVGLGLESCQPGLALGMAALAAAQQLLAQHTEEI</sequence>
<evidence type="ECO:0000256" key="1">
    <source>
        <dbReference type="SAM" id="MobiDB-lite"/>
    </source>
</evidence>
<dbReference type="AlphaFoldDB" id="A0ABD0Q1Z8"/>
<protein>
    <submittedName>
        <fullName evidence="2">Uncharacterized protein</fullName>
    </submittedName>
</protein>
<reference evidence="2 3" key="1">
    <citation type="submission" date="2024-05" db="EMBL/GenBank/DDBJ databases">
        <title>Genome sequencing and assembly of Indian major carp, Cirrhinus mrigala (Hamilton, 1822).</title>
        <authorList>
            <person name="Mohindra V."/>
            <person name="Chowdhury L.M."/>
            <person name="Lal K."/>
            <person name="Jena J.K."/>
        </authorList>
    </citation>
    <scope>NUCLEOTIDE SEQUENCE [LARGE SCALE GENOMIC DNA]</scope>
    <source>
        <strain evidence="2">CM1030</strain>
        <tissue evidence="2">Blood</tissue>
    </source>
</reference>
<name>A0ABD0Q1Z8_CIRMR</name>
<feature type="compositionally biased region" description="Basic and acidic residues" evidence="1">
    <location>
        <begin position="1"/>
        <end position="10"/>
    </location>
</feature>
<comment type="caution">
    <text evidence="2">The sequence shown here is derived from an EMBL/GenBank/DDBJ whole genome shotgun (WGS) entry which is preliminary data.</text>
</comment>
<keyword evidence="3" id="KW-1185">Reference proteome</keyword>
<dbReference type="Proteomes" id="UP001529510">
    <property type="component" value="Unassembled WGS sequence"/>
</dbReference>
<gene>
    <name evidence="2" type="ORF">M9458_025115</name>
</gene>
<dbReference type="EMBL" id="JAMKFB020000012">
    <property type="protein sequence ID" value="KAL0179673.1"/>
    <property type="molecule type" value="Genomic_DNA"/>
</dbReference>
<feature type="region of interest" description="Disordered" evidence="1">
    <location>
        <begin position="1"/>
        <end position="41"/>
    </location>
</feature>
<feature type="non-terminal residue" evidence="2">
    <location>
        <position position="87"/>
    </location>
</feature>
<feature type="non-terminal residue" evidence="2">
    <location>
        <position position="1"/>
    </location>
</feature>
<accession>A0ABD0Q1Z8</accession>
<evidence type="ECO:0000313" key="2">
    <source>
        <dbReference type="EMBL" id="KAL0179673.1"/>
    </source>
</evidence>
<proteinExistence type="predicted"/>
<organism evidence="2 3">
    <name type="scientific">Cirrhinus mrigala</name>
    <name type="common">Mrigala</name>
    <dbReference type="NCBI Taxonomy" id="683832"/>
    <lineage>
        <taxon>Eukaryota</taxon>
        <taxon>Metazoa</taxon>
        <taxon>Chordata</taxon>
        <taxon>Craniata</taxon>
        <taxon>Vertebrata</taxon>
        <taxon>Euteleostomi</taxon>
        <taxon>Actinopterygii</taxon>
        <taxon>Neopterygii</taxon>
        <taxon>Teleostei</taxon>
        <taxon>Ostariophysi</taxon>
        <taxon>Cypriniformes</taxon>
        <taxon>Cyprinidae</taxon>
        <taxon>Labeoninae</taxon>
        <taxon>Labeonini</taxon>
        <taxon>Cirrhinus</taxon>
    </lineage>
</organism>
<evidence type="ECO:0000313" key="3">
    <source>
        <dbReference type="Proteomes" id="UP001529510"/>
    </source>
</evidence>